<dbReference type="InterPro" id="IPR002938">
    <property type="entry name" value="FAD-bd"/>
</dbReference>
<name>A0A9P7N6M7_9HYPO</name>
<keyword evidence="4" id="KW-0560">Oxidoreductase</keyword>
<feature type="domain" description="FAD-binding" evidence="6">
    <location>
        <begin position="38"/>
        <end position="260"/>
    </location>
</feature>
<evidence type="ECO:0000256" key="2">
    <source>
        <dbReference type="ARBA" id="ARBA00022630"/>
    </source>
</evidence>
<keyword evidence="3" id="KW-0274">FAD</keyword>
<comment type="cofactor">
    <cofactor evidence="1">
        <name>FAD</name>
        <dbReference type="ChEBI" id="CHEBI:57692"/>
    </cofactor>
</comment>
<organism evidence="7 8">
    <name type="scientific">Claviceps pusilla</name>
    <dbReference type="NCBI Taxonomy" id="123648"/>
    <lineage>
        <taxon>Eukaryota</taxon>
        <taxon>Fungi</taxon>
        <taxon>Dikarya</taxon>
        <taxon>Ascomycota</taxon>
        <taxon>Pezizomycotina</taxon>
        <taxon>Sordariomycetes</taxon>
        <taxon>Hypocreomycetidae</taxon>
        <taxon>Hypocreales</taxon>
        <taxon>Clavicipitaceae</taxon>
        <taxon>Claviceps</taxon>
    </lineage>
</organism>
<gene>
    <name evidence="7" type="ORF">E4U43_002130</name>
</gene>
<keyword evidence="8" id="KW-1185">Reference proteome</keyword>
<evidence type="ECO:0000259" key="6">
    <source>
        <dbReference type="Pfam" id="PF01494"/>
    </source>
</evidence>
<dbReference type="EMBL" id="SRPW01001732">
    <property type="protein sequence ID" value="KAG5999335.1"/>
    <property type="molecule type" value="Genomic_DNA"/>
</dbReference>
<dbReference type="SUPFAM" id="SSF51905">
    <property type="entry name" value="FAD/NAD(P)-binding domain"/>
    <property type="match status" value="1"/>
</dbReference>
<sequence>MFCSVLHSSHSTSTCQASNGRPSRRAECCVRIGFENGEVLDAEYLLGADDCSSKIRQLLLGFDTAQPCPSGYLFATGITEYADATRTDAITKAYHVASIMMGTESVGGVGRAYLVMSTNDPRDKSAWTTFWKKLWRGEPLDLSGRDALQYIESNTPPLLDVFQSAVEWTARDSSVYIDEMKYWIPMPWDNLGGRVTLAGDAAHPMLIYRGQNFQHSITDVDNYVETLSRLEMTGDGDAARAKALMNYDAEMIGRGSKAVQQFLEEAEKALDPDRIKDMLMMTKGHIKGA</sequence>
<proteinExistence type="predicted"/>
<dbReference type="InterPro" id="IPR036188">
    <property type="entry name" value="FAD/NAD-bd_sf"/>
</dbReference>
<evidence type="ECO:0000256" key="5">
    <source>
        <dbReference type="ARBA" id="ARBA00023033"/>
    </source>
</evidence>
<evidence type="ECO:0000313" key="8">
    <source>
        <dbReference type="Proteomes" id="UP000748025"/>
    </source>
</evidence>
<accession>A0A9P7N6M7</accession>
<keyword evidence="5" id="KW-0503">Monooxygenase</keyword>
<dbReference type="PANTHER" id="PTHR47178:SF3">
    <property type="entry name" value="FAD-BINDING DOMAIN-CONTAINING PROTEIN"/>
    <property type="match status" value="1"/>
</dbReference>
<dbReference type="Pfam" id="PF01494">
    <property type="entry name" value="FAD_binding_3"/>
    <property type="match status" value="1"/>
</dbReference>
<dbReference type="GO" id="GO:0071949">
    <property type="term" value="F:FAD binding"/>
    <property type="evidence" value="ECO:0007669"/>
    <property type="project" value="InterPro"/>
</dbReference>
<dbReference type="AlphaFoldDB" id="A0A9P7N6M7"/>
<keyword evidence="2" id="KW-0285">Flavoprotein</keyword>
<evidence type="ECO:0000256" key="3">
    <source>
        <dbReference type="ARBA" id="ARBA00022827"/>
    </source>
</evidence>
<reference evidence="7" key="1">
    <citation type="journal article" date="2020" name="bioRxiv">
        <title>Whole genome comparisons of ergot fungi reveals the divergence and evolution of species within the genus Claviceps are the result of varying mechanisms driving genome evolution and host range expansion.</title>
        <authorList>
            <person name="Wyka S.A."/>
            <person name="Mondo S.J."/>
            <person name="Liu M."/>
            <person name="Dettman J."/>
            <person name="Nalam V."/>
            <person name="Broders K.D."/>
        </authorList>
    </citation>
    <scope>NUCLEOTIDE SEQUENCE</scope>
    <source>
        <strain evidence="7">CCC 602</strain>
    </source>
</reference>
<evidence type="ECO:0000256" key="1">
    <source>
        <dbReference type="ARBA" id="ARBA00001974"/>
    </source>
</evidence>
<dbReference type="Proteomes" id="UP000748025">
    <property type="component" value="Unassembled WGS sequence"/>
</dbReference>
<dbReference type="PANTHER" id="PTHR47178">
    <property type="entry name" value="MONOOXYGENASE, FAD-BINDING"/>
    <property type="match status" value="1"/>
</dbReference>
<dbReference type="GO" id="GO:0004497">
    <property type="term" value="F:monooxygenase activity"/>
    <property type="evidence" value="ECO:0007669"/>
    <property type="project" value="UniProtKB-KW"/>
</dbReference>
<evidence type="ECO:0000313" key="7">
    <source>
        <dbReference type="EMBL" id="KAG5999335.1"/>
    </source>
</evidence>
<evidence type="ECO:0000256" key="4">
    <source>
        <dbReference type="ARBA" id="ARBA00023002"/>
    </source>
</evidence>
<dbReference type="OrthoDB" id="47494at2759"/>
<dbReference type="Gene3D" id="3.50.50.60">
    <property type="entry name" value="FAD/NAD(P)-binding domain"/>
    <property type="match status" value="1"/>
</dbReference>
<comment type="caution">
    <text evidence="7">The sequence shown here is derived from an EMBL/GenBank/DDBJ whole genome shotgun (WGS) entry which is preliminary data.</text>
</comment>
<protein>
    <recommendedName>
        <fullName evidence="6">FAD-binding domain-containing protein</fullName>
    </recommendedName>
</protein>